<dbReference type="InterPro" id="IPR006680">
    <property type="entry name" value="Amidohydro-rel"/>
</dbReference>
<comment type="caution">
    <text evidence="2">The sequence shown here is derived from an EMBL/GenBank/DDBJ whole genome shotgun (WGS) entry which is preliminary data.</text>
</comment>
<dbReference type="SUPFAM" id="SSF51556">
    <property type="entry name" value="Metallo-dependent hydrolases"/>
    <property type="match status" value="1"/>
</dbReference>
<dbReference type="Gene3D" id="3.20.20.140">
    <property type="entry name" value="Metal-dependent hydrolases"/>
    <property type="match status" value="1"/>
</dbReference>
<accession>X0Y3W0</accession>
<feature type="non-terminal residue" evidence="2">
    <location>
        <position position="227"/>
    </location>
</feature>
<sequence length="227" mass="25793">QSGSNSNTACYYLVNPQMDPGTIRKALERGFSGLKPYRFFSKTGDRDNCRITDMITEEQISVVDDLKSIILLHVSKANAMADEENLADLERLSSKYPDVKFLLAHCARCFIPELLNKCVDKLAQLPNIFIGTSAVTGSDVFDMLLTRFPQERLLYGSDCIFPGISRGTFVHFGRSWDFLTPENHNFDLSHCDGRFTFTMYENLRAFGLACKRNKLSAKQLENIFFEN</sequence>
<dbReference type="InterPro" id="IPR032466">
    <property type="entry name" value="Metal_Hydrolase"/>
</dbReference>
<evidence type="ECO:0000259" key="1">
    <source>
        <dbReference type="Pfam" id="PF04909"/>
    </source>
</evidence>
<dbReference type="EMBL" id="BARS01053318">
    <property type="protein sequence ID" value="GAG50604.1"/>
    <property type="molecule type" value="Genomic_DNA"/>
</dbReference>
<dbReference type="AlphaFoldDB" id="X0Y3W0"/>
<name>X0Y3W0_9ZZZZ</name>
<feature type="domain" description="Amidohydrolase-related" evidence="1">
    <location>
        <begin position="28"/>
        <end position="162"/>
    </location>
</feature>
<dbReference type="Pfam" id="PF04909">
    <property type="entry name" value="Amidohydro_2"/>
    <property type="match status" value="1"/>
</dbReference>
<gene>
    <name evidence="2" type="ORF">S01H1_79139</name>
</gene>
<protein>
    <recommendedName>
        <fullName evidence="1">Amidohydrolase-related domain-containing protein</fullName>
    </recommendedName>
</protein>
<reference evidence="2" key="1">
    <citation type="journal article" date="2014" name="Front. Microbiol.">
        <title>High frequency of phylogenetically diverse reductive dehalogenase-homologous genes in deep subseafloor sedimentary metagenomes.</title>
        <authorList>
            <person name="Kawai M."/>
            <person name="Futagami T."/>
            <person name="Toyoda A."/>
            <person name="Takaki Y."/>
            <person name="Nishi S."/>
            <person name="Hori S."/>
            <person name="Arai W."/>
            <person name="Tsubouchi T."/>
            <person name="Morono Y."/>
            <person name="Uchiyama I."/>
            <person name="Ito T."/>
            <person name="Fujiyama A."/>
            <person name="Inagaki F."/>
            <person name="Takami H."/>
        </authorList>
    </citation>
    <scope>NUCLEOTIDE SEQUENCE</scope>
    <source>
        <strain evidence="2">Expedition CK06-06</strain>
    </source>
</reference>
<proteinExistence type="predicted"/>
<dbReference type="GO" id="GO:0016787">
    <property type="term" value="F:hydrolase activity"/>
    <property type="evidence" value="ECO:0007669"/>
    <property type="project" value="InterPro"/>
</dbReference>
<organism evidence="2">
    <name type="scientific">marine sediment metagenome</name>
    <dbReference type="NCBI Taxonomy" id="412755"/>
    <lineage>
        <taxon>unclassified sequences</taxon>
        <taxon>metagenomes</taxon>
        <taxon>ecological metagenomes</taxon>
    </lineage>
</organism>
<evidence type="ECO:0000313" key="2">
    <source>
        <dbReference type="EMBL" id="GAG50604.1"/>
    </source>
</evidence>
<feature type="non-terminal residue" evidence="2">
    <location>
        <position position="1"/>
    </location>
</feature>